<feature type="compositionally biased region" description="Basic and acidic residues" evidence="1">
    <location>
        <begin position="206"/>
        <end position="215"/>
    </location>
</feature>
<accession>A0A834T057</accession>
<feature type="compositionally biased region" description="Polar residues" evidence="1">
    <location>
        <begin position="186"/>
        <end position="204"/>
    </location>
</feature>
<evidence type="ECO:0000256" key="1">
    <source>
        <dbReference type="SAM" id="MobiDB-lite"/>
    </source>
</evidence>
<feature type="region of interest" description="Disordered" evidence="1">
    <location>
        <begin position="12"/>
        <end position="42"/>
    </location>
</feature>
<feature type="compositionally biased region" description="Polar residues" evidence="1">
    <location>
        <begin position="21"/>
        <end position="30"/>
    </location>
</feature>
<organism evidence="2 3">
    <name type="scientific">Senna tora</name>
    <dbReference type="NCBI Taxonomy" id="362788"/>
    <lineage>
        <taxon>Eukaryota</taxon>
        <taxon>Viridiplantae</taxon>
        <taxon>Streptophyta</taxon>
        <taxon>Embryophyta</taxon>
        <taxon>Tracheophyta</taxon>
        <taxon>Spermatophyta</taxon>
        <taxon>Magnoliopsida</taxon>
        <taxon>eudicotyledons</taxon>
        <taxon>Gunneridae</taxon>
        <taxon>Pentapetalae</taxon>
        <taxon>rosids</taxon>
        <taxon>fabids</taxon>
        <taxon>Fabales</taxon>
        <taxon>Fabaceae</taxon>
        <taxon>Caesalpinioideae</taxon>
        <taxon>Cassia clade</taxon>
        <taxon>Senna</taxon>
    </lineage>
</organism>
<protein>
    <submittedName>
        <fullName evidence="2">Uncharacterized protein</fullName>
    </submittedName>
</protein>
<comment type="caution">
    <text evidence="2">The sequence shown here is derived from an EMBL/GenBank/DDBJ whole genome shotgun (WGS) entry which is preliminary data.</text>
</comment>
<dbReference type="AlphaFoldDB" id="A0A834T057"/>
<feature type="region of interest" description="Disordered" evidence="1">
    <location>
        <begin position="186"/>
        <end position="215"/>
    </location>
</feature>
<gene>
    <name evidence="2" type="ORF">G2W53_033463</name>
</gene>
<dbReference type="EMBL" id="JAAIUW010000010">
    <property type="protein sequence ID" value="KAF7812487.1"/>
    <property type="molecule type" value="Genomic_DNA"/>
</dbReference>
<proteinExistence type="predicted"/>
<dbReference type="Proteomes" id="UP000634136">
    <property type="component" value="Unassembled WGS sequence"/>
</dbReference>
<evidence type="ECO:0000313" key="3">
    <source>
        <dbReference type="Proteomes" id="UP000634136"/>
    </source>
</evidence>
<evidence type="ECO:0000313" key="2">
    <source>
        <dbReference type="EMBL" id="KAF7812487.1"/>
    </source>
</evidence>
<sequence length="215" mass="23817">MDFARPLQVYYRRKVPPPTSEHVQSSSSEPQDVEVIDSSNSHTHDYDVPIALRKAISQLSSQFATPLKSDLSSEDYVSRTLKIPLSVAQDNRKKRIQIIFEQRHGQHRKKIDDITTQISRLLGASSTKDKHIASSQGITLSRLDFSVDNCVINSRTTRALQDISNQLAQPSQSSLPNLAISSAVANDGQSGTFTDTDPSFNNDAVDSIHELKKEG</sequence>
<name>A0A834T057_9FABA</name>
<keyword evidence="3" id="KW-1185">Reference proteome</keyword>
<reference evidence="2" key="1">
    <citation type="submission" date="2020-09" db="EMBL/GenBank/DDBJ databases">
        <title>Genome-Enabled Discovery of Anthraquinone Biosynthesis in Senna tora.</title>
        <authorList>
            <person name="Kang S.-H."/>
            <person name="Pandey R.P."/>
            <person name="Lee C.-M."/>
            <person name="Sim J.-S."/>
            <person name="Jeong J.-T."/>
            <person name="Choi B.-S."/>
            <person name="Jung M."/>
            <person name="Ginzburg D."/>
            <person name="Zhao K."/>
            <person name="Won S.Y."/>
            <person name="Oh T.-J."/>
            <person name="Yu Y."/>
            <person name="Kim N.-H."/>
            <person name="Lee O.R."/>
            <person name="Lee T.-H."/>
            <person name="Bashyal P."/>
            <person name="Kim T.-S."/>
            <person name="Lee W.-H."/>
            <person name="Kawkins C."/>
            <person name="Kim C.-K."/>
            <person name="Kim J.S."/>
            <person name="Ahn B.O."/>
            <person name="Rhee S.Y."/>
            <person name="Sohng J.K."/>
        </authorList>
    </citation>
    <scope>NUCLEOTIDE SEQUENCE</scope>
    <source>
        <tissue evidence="2">Leaf</tissue>
    </source>
</reference>